<dbReference type="GO" id="GO:0008270">
    <property type="term" value="F:zinc ion binding"/>
    <property type="evidence" value="ECO:0007669"/>
    <property type="project" value="UniProtKB-KW"/>
</dbReference>
<evidence type="ECO:0000313" key="4">
    <source>
        <dbReference type="Proteomes" id="UP000002668"/>
    </source>
</evidence>
<dbReference type="InParanoid" id="E5A312"/>
<dbReference type="PROSITE" id="PS50089">
    <property type="entry name" value="ZF_RING_2"/>
    <property type="match status" value="1"/>
</dbReference>
<dbReference type="VEuPathDB" id="FungiDB:LEMA_P094340.1"/>
<dbReference type="Proteomes" id="UP000002668">
    <property type="component" value="Genome"/>
</dbReference>
<gene>
    <name evidence="3" type="ORF">LEMA_P094340.1</name>
</gene>
<feature type="domain" description="RING-type" evidence="2">
    <location>
        <begin position="105"/>
        <end position="148"/>
    </location>
</feature>
<dbReference type="EMBL" id="FP929133">
    <property type="protein sequence ID" value="CBX98025.1"/>
    <property type="molecule type" value="Genomic_DNA"/>
</dbReference>
<evidence type="ECO:0000259" key="2">
    <source>
        <dbReference type="PROSITE" id="PS50089"/>
    </source>
</evidence>
<keyword evidence="1" id="KW-0862">Zinc</keyword>
<keyword evidence="4" id="KW-1185">Reference proteome</keyword>
<dbReference type="PANTHER" id="PTHR47843:SF2">
    <property type="entry name" value="BTB DOMAIN-CONTAINING PROTEIN"/>
    <property type="match status" value="1"/>
</dbReference>
<proteinExistence type="predicted"/>
<dbReference type="AlphaFoldDB" id="E5A312"/>
<dbReference type="OrthoDB" id="8062037at2759"/>
<dbReference type="HOGENOM" id="CLU_882989_0_0_1"/>
<protein>
    <recommendedName>
        <fullName evidence="2">RING-type domain-containing protein</fullName>
    </recommendedName>
</protein>
<dbReference type="Gene3D" id="3.30.710.10">
    <property type="entry name" value="Potassium Channel Kv1.1, Chain A"/>
    <property type="match status" value="1"/>
</dbReference>
<dbReference type="InterPro" id="IPR013083">
    <property type="entry name" value="Znf_RING/FYVE/PHD"/>
</dbReference>
<dbReference type="Pfam" id="PF13639">
    <property type="entry name" value="zf-RING_2"/>
    <property type="match status" value="1"/>
</dbReference>
<dbReference type="SUPFAM" id="SSF57850">
    <property type="entry name" value="RING/U-box"/>
    <property type="match status" value="1"/>
</dbReference>
<organism evidence="4">
    <name type="scientific">Leptosphaeria maculans (strain JN3 / isolate v23.1.3 / race Av1-4-5-6-7-8)</name>
    <name type="common">Blackleg fungus</name>
    <name type="synonym">Phoma lingam</name>
    <dbReference type="NCBI Taxonomy" id="985895"/>
    <lineage>
        <taxon>Eukaryota</taxon>
        <taxon>Fungi</taxon>
        <taxon>Dikarya</taxon>
        <taxon>Ascomycota</taxon>
        <taxon>Pezizomycotina</taxon>
        <taxon>Dothideomycetes</taxon>
        <taxon>Pleosporomycetidae</taxon>
        <taxon>Pleosporales</taxon>
        <taxon>Pleosporineae</taxon>
        <taxon>Leptosphaeriaceae</taxon>
        <taxon>Plenodomus</taxon>
        <taxon>Plenodomus lingam/Leptosphaeria maculans species complex</taxon>
    </lineage>
</organism>
<dbReference type="InterPro" id="IPR001841">
    <property type="entry name" value="Znf_RING"/>
</dbReference>
<dbReference type="OMA" id="IHEDLIC"/>
<keyword evidence="1" id="KW-0863">Zinc-finger</keyword>
<sequence length="315" mass="35638">MSISHSLQCGSSPCRTTPQSIFDNTFSRDAMGKVPTKQAHKAATRSQSVIKTRLASPLHLGGRFLRLEIGPTRQGFSVHEDLLCSRSPYLKQAFQHVRKSLEGDCAICCEELISGVTYATWCKTCGNNIHQECLQQWVKSSNKCPFCRTIWKKSPFLQHATLHDLDADGFDVYIQWLYTSRIPSYKTKEEDGAADCIRLIKAHLVGEKLQDKGFQIAVRKQIVQESLDKSQGISSASVTYAYCKTRGSCLIRKFLIDLYAATGDYLMNSLLTITEREDGKDAVNLTDSARNNLWSLSDFDRNNVWWFMADADHFR</sequence>
<dbReference type="STRING" id="985895.E5A312"/>
<reference evidence="4" key="1">
    <citation type="journal article" date="2011" name="Nat. Commun.">
        <title>Effector diversification within compartments of the Leptosphaeria maculans genome affected by Repeat-Induced Point mutations.</title>
        <authorList>
            <person name="Rouxel T."/>
            <person name="Grandaubert J."/>
            <person name="Hane J.K."/>
            <person name="Hoede C."/>
            <person name="van de Wouw A.P."/>
            <person name="Couloux A."/>
            <person name="Dominguez V."/>
            <person name="Anthouard V."/>
            <person name="Bally P."/>
            <person name="Bourras S."/>
            <person name="Cozijnsen A.J."/>
            <person name="Ciuffetti L.M."/>
            <person name="Degrave A."/>
            <person name="Dilmaghani A."/>
            <person name="Duret L."/>
            <person name="Fudal I."/>
            <person name="Goodwin S.B."/>
            <person name="Gout L."/>
            <person name="Glaser N."/>
            <person name="Linglin J."/>
            <person name="Kema G.H.J."/>
            <person name="Lapalu N."/>
            <person name="Lawrence C.B."/>
            <person name="May K."/>
            <person name="Meyer M."/>
            <person name="Ollivier B."/>
            <person name="Poulain J."/>
            <person name="Schoch C.L."/>
            <person name="Simon A."/>
            <person name="Spatafora J.W."/>
            <person name="Stachowiak A."/>
            <person name="Turgeon B.G."/>
            <person name="Tyler B.M."/>
            <person name="Vincent D."/>
            <person name="Weissenbach J."/>
            <person name="Amselem J."/>
            <person name="Quesneville H."/>
            <person name="Oliver R.P."/>
            <person name="Wincker P."/>
            <person name="Balesdent M.-H."/>
            <person name="Howlett B.J."/>
        </authorList>
    </citation>
    <scope>NUCLEOTIDE SEQUENCE [LARGE SCALE GENOMIC DNA]</scope>
    <source>
        <strain evidence="4">JN3 / isolate v23.1.3 / race Av1-4-5-6-7-8</strain>
    </source>
</reference>
<name>E5A312_LEPMJ</name>
<keyword evidence="1" id="KW-0479">Metal-binding</keyword>
<dbReference type="eggNOG" id="KOG0800">
    <property type="taxonomic scope" value="Eukaryota"/>
</dbReference>
<evidence type="ECO:0000313" key="3">
    <source>
        <dbReference type="EMBL" id="CBX98025.1"/>
    </source>
</evidence>
<evidence type="ECO:0000256" key="1">
    <source>
        <dbReference type="PROSITE-ProRule" id="PRU00175"/>
    </source>
</evidence>
<dbReference type="Gene3D" id="3.30.40.10">
    <property type="entry name" value="Zinc/RING finger domain, C3HC4 (zinc finger)"/>
    <property type="match status" value="1"/>
</dbReference>
<dbReference type="InterPro" id="IPR011333">
    <property type="entry name" value="SKP1/BTB/POZ_sf"/>
</dbReference>
<dbReference type="PANTHER" id="PTHR47843">
    <property type="entry name" value="BTB DOMAIN-CONTAINING PROTEIN-RELATED"/>
    <property type="match status" value="1"/>
</dbReference>
<accession>E5A312</accession>